<dbReference type="Proteomes" id="UP000198894">
    <property type="component" value="Unassembled WGS sequence"/>
</dbReference>
<sequence>MCLWRGDLAIWAPTTAFPPRHEHYAAEFSGYAIGLARKSDRLVKLCWAWRPDLS</sequence>
<reference evidence="2" key="1">
    <citation type="submission" date="2016-10" db="EMBL/GenBank/DDBJ databases">
        <authorList>
            <person name="Varghese N."/>
            <person name="Submissions S."/>
        </authorList>
    </citation>
    <scope>NUCLEOTIDE SEQUENCE [LARGE SCALE GENOMIC DNA]</scope>
    <source>
        <strain evidence="2">CGMCC 1.11022</strain>
    </source>
</reference>
<organism evidence="1 2">
    <name type="scientific">Mesorhizobium muleiense</name>
    <dbReference type="NCBI Taxonomy" id="1004279"/>
    <lineage>
        <taxon>Bacteria</taxon>
        <taxon>Pseudomonadati</taxon>
        <taxon>Pseudomonadota</taxon>
        <taxon>Alphaproteobacteria</taxon>
        <taxon>Hyphomicrobiales</taxon>
        <taxon>Phyllobacteriaceae</taxon>
        <taxon>Mesorhizobium</taxon>
    </lineage>
</organism>
<name>A0A1G9F3I1_9HYPH</name>
<gene>
    <name evidence="1" type="ORF">SAMN05428953_12165</name>
</gene>
<evidence type="ECO:0000313" key="2">
    <source>
        <dbReference type="Proteomes" id="UP000198894"/>
    </source>
</evidence>
<accession>A0A1G9F3I1</accession>
<protein>
    <submittedName>
        <fullName evidence="1">Uncharacterized protein</fullName>
    </submittedName>
</protein>
<keyword evidence="2" id="KW-1185">Reference proteome</keyword>
<dbReference type="AlphaFoldDB" id="A0A1G9F3I1"/>
<dbReference type="EMBL" id="FNEE01000021">
    <property type="protein sequence ID" value="SDK83009.1"/>
    <property type="molecule type" value="Genomic_DNA"/>
</dbReference>
<proteinExistence type="predicted"/>
<evidence type="ECO:0000313" key="1">
    <source>
        <dbReference type="EMBL" id="SDK83009.1"/>
    </source>
</evidence>